<evidence type="ECO:0000256" key="1">
    <source>
        <dbReference type="ARBA" id="ARBA00004651"/>
    </source>
</evidence>
<dbReference type="Proteomes" id="UP000031258">
    <property type="component" value="Unassembled WGS sequence"/>
</dbReference>
<comment type="subcellular location">
    <subcellularLocation>
        <location evidence="1">Cell membrane</location>
        <topology evidence="1">Multi-pass membrane protein</topology>
    </subcellularLocation>
</comment>
<keyword evidence="2" id="KW-1003">Cell membrane</keyword>
<dbReference type="OrthoDB" id="102453at2"/>
<dbReference type="RefSeq" id="WP_039459086.1">
    <property type="nucleotide sequence ID" value="NZ_JSWE01000208.1"/>
</dbReference>
<keyword evidence="3 7" id="KW-0812">Transmembrane</keyword>
<dbReference type="EMBL" id="JSWE01000208">
    <property type="protein sequence ID" value="KIE04235.1"/>
    <property type="molecule type" value="Genomic_DNA"/>
</dbReference>
<dbReference type="AlphaFoldDB" id="A0A0C1QW62"/>
<protein>
    <recommendedName>
        <fullName evidence="8">Type IV secretion system coupling protein TraD DNA-binding domain-containing protein</fullName>
    </recommendedName>
</protein>
<organism evidence="9 10">
    <name type="scientific">Candidatus Jidaibacter acanthamoebae</name>
    <dbReference type="NCBI Taxonomy" id="86105"/>
    <lineage>
        <taxon>Bacteria</taxon>
        <taxon>Pseudomonadati</taxon>
        <taxon>Pseudomonadota</taxon>
        <taxon>Alphaproteobacteria</taxon>
        <taxon>Rickettsiales</taxon>
        <taxon>Candidatus Midichloriaceae</taxon>
        <taxon>Candidatus Jidaibacter</taxon>
    </lineage>
</organism>
<keyword evidence="10" id="KW-1185">Reference proteome</keyword>
<dbReference type="PANTHER" id="PTHR37937:SF1">
    <property type="entry name" value="CONJUGATIVE TRANSFER: DNA TRANSPORT"/>
    <property type="match status" value="1"/>
</dbReference>
<feature type="transmembrane region" description="Helical" evidence="7">
    <location>
        <begin position="109"/>
        <end position="129"/>
    </location>
</feature>
<feature type="domain" description="Type IV secretion system coupling protein TraD DNA-binding" evidence="8">
    <location>
        <begin position="238"/>
        <end position="602"/>
    </location>
</feature>
<dbReference type="InterPro" id="IPR027417">
    <property type="entry name" value="P-loop_NTPase"/>
</dbReference>
<evidence type="ECO:0000256" key="6">
    <source>
        <dbReference type="SAM" id="Coils"/>
    </source>
</evidence>
<dbReference type="CDD" id="cd01127">
    <property type="entry name" value="TrwB_TraG_TraD_VirD4"/>
    <property type="match status" value="1"/>
</dbReference>
<dbReference type="GO" id="GO:0005886">
    <property type="term" value="C:plasma membrane"/>
    <property type="evidence" value="ECO:0007669"/>
    <property type="project" value="UniProtKB-SubCell"/>
</dbReference>
<keyword evidence="4 7" id="KW-1133">Transmembrane helix</keyword>
<dbReference type="PANTHER" id="PTHR37937">
    <property type="entry name" value="CONJUGATIVE TRANSFER: DNA TRANSPORT"/>
    <property type="match status" value="1"/>
</dbReference>
<evidence type="ECO:0000256" key="4">
    <source>
        <dbReference type="ARBA" id="ARBA00022989"/>
    </source>
</evidence>
<feature type="coiled-coil region" evidence="6">
    <location>
        <begin position="621"/>
        <end position="655"/>
    </location>
</feature>
<comment type="caution">
    <text evidence="9">The sequence shown here is derived from an EMBL/GenBank/DDBJ whole genome shotgun (WGS) entry which is preliminary data.</text>
</comment>
<feature type="transmembrane region" description="Helical" evidence="7">
    <location>
        <begin position="24"/>
        <end position="43"/>
    </location>
</feature>
<dbReference type="Gene3D" id="3.40.50.300">
    <property type="entry name" value="P-loop containing nucleotide triphosphate hydrolases"/>
    <property type="match status" value="2"/>
</dbReference>
<evidence type="ECO:0000256" key="7">
    <source>
        <dbReference type="SAM" id="Phobius"/>
    </source>
</evidence>
<dbReference type="SUPFAM" id="SSF52540">
    <property type="entry name" value="P-loop containing nucleoside triphosphate hydrolases"/>
    <property type="match status" value="1"/>
</dbReference>
<name>A0A0C1QW62_9RICK</name>
<sequence length="706" mass="80425">MSDLIRGGQVTIHKIRMLIQVSKVLTRLSLLLILVSIFYNYAINISASEWVIGAAWIKKDMVISFNENHPIKYKTRFGYEKTVKAKDFEKDPYVRKIINKFEVTLYKGLVTSGIMLFIVVGGVILFFWLRGKTLKKTKKLRGAFLITPTTLKRKIRKHNNLFLKSLNEHIPIEVAGFAYPVTGRVDKIYELESKPLFEETEDNENRESYRENDKDEEELLRNIVVEKPVLKSASCTAGEQSHTLVIGSTGAGKSRIIEVILHQLRQRRKKAIIIDIKGDFIQNFYRPELNDVILNPLDKRGRNWSIFNETDALKGFSTIAKSLLPNNSRDPIWVDAARGVLAEMAMLHYNENPSLSELADKILKTDLPTLTKLLEKTASNKIINEEIEKAALSVLMVLSTYLRPLKLYRSNKDCFSITDWVKDDKQSNFLFISSCEDVKEDINPLVSAQVDIAIRALRSLKQKSKIPKVWFVLDELPYFEQPIPSLAGGLATARSFGGCFVLGTQDMSALAKIYSDKSAQSIANNCRTKIFMNVEGNETAKWCSDALGIGEIEEWHEGISYGSHEMRDGIQVNRTRTIRQTALPSEFMLLKLGEGYIKFPGFEPAKFKFKSCDFKAVANTFEENDELLELLKKEVEEGEKRRLELEAKLRAITAQKEPKEDLVIKAPIQEGKLKKTMKTKSKQSELNLAPKKEGKKIIEIEAEDEW</sequence>
<dbReference type="Pfam" id="PF10412">
    <property type="entry name" value="TrwB_AAD_bind"/>
    <property type="match status" value="1"/>
</dbReference>
<evidence type="ECO:0000259" key="8">
    <source>
        <dbReference type="Pfam" id="PF10412"/>
    </source>
</evidence>
<evidence type="ECO:0000256" key="2">
    <source>
        <dbReference type="ARBA" id="ARBA00022475"/>
    </source>
</evidence>
<gene>
    <name evidence="9" type="ORF">NF27_IP00030</name>
</gene>
<evidence type="ECO:0000256" key="3">
    <source>
        <dbReference type="ARBA" id="ARBA00022692"/>
    </source>
</evidence>
<evidence type="ECO:0000256" key="5">
    <source>
        <dbReference type="ARBA" id="ARBA00023136"/>
    </source>
</evidence>
<dbReference type="STRING" id="86105.NF27_IP00030"/>
<keyword evidence="5 7" id="KW-0472">Membrane</keyword>
<accession>A0A0C1QW62</accession>
<dbReference type="InterPro" id="IPR051539">
    <property type="entry name" value="T4SS-coupling_protein"/>
</dbReference>
<keyword evidence="6" id="KW-0175">Coiled coil</keyword>
<reference evidence="9 10" key="1">
    <citation type="submission" date="2014-11" db="EMBL/GenBank/DDBJ databases">
        <title>A Rickettsiales Symbiont of Amoebae With Ancient Features.</title>
        <authorList>
            <person name="Schulz F."/>
            <person name="Martijn J."/>
            <person name="Wascher F."/>
            <person name="Kostanjsek R."/>
            <person name="Ettema T.J."/>
            <person name="Horn M."/>
        </authorList>
    </citation>
    <scope>NUCLEOTIDE SEQUENCE [LARGE SCALE GENOMIC DNA]</scope>
    <source>
        <strain evidence="9 10">UWC36</strain>
    </source>
</reference>
<evidence type="ECO:0000313" key="9">
    <source>
        <dbReference type="EMBL" id="KIE04235.1"/>
    </source>
</evidence>
<evidence type="ECO:0000313" key="10">
    <source>
        <dbReference type="Proteomes" id="UP000031258"/>
    </source>
</evidence>
<proteinExistence type="predicted"/>
<dbReference type="InterPro" id="IPR019476">
    <property type="entry name" value="T4SS_TraD_DNA-bd"/>
</dbReference>